<protein>
    <submittedName>
        <fullName evidence="7">Unannotated protein</fullName>
    </submittedName>
</protein>
<evidence type="ECO:0000256" key="1">
    <source>
        <dbReference type="ARBA" id="ARBA00004141"/>
    </source>
</evidence>
<evidence type="ECO:0000256" key="2">
    <source>
        <dbReference type="ARBA" id="ARBA00022692"/>
    </source>
</evidence>
<dbReference type="PANTHER" id="PTHR37306:SF1">
    <property type="entry name" value="COLICIN V PRODUCTION PROTEIN"/>
    <property type="match status" value="1"/>
</dbReference>
<dbReference type="Pfam" id="PF02674">
    <property type="entry name" value="Colicin_V"/>
    <property type="match status" value="1"/>
</dbReference>
<dbReference type="GO" id="GO:0016020">
    <property type="term" value="C:membrane"/>
    <property type="evidence" value="ECO:0007669"/>
    <property type="project" value="UniProtKB-SubCell"/>
</dbReference>
<dbReference type="EMBL" id="CAFBLI010000001">
    <property type="protein sequence ID" value="CAB4855264.1"/>
    <property type="molecule type" value="Genomic_DNA"/>
</dbReference>
<dbReference type="EMBL" id="CAEZUJ010000003">
    <property type="protein sequence ID" value="CAB4590142.1"/>
    <property type="molecule type" value="Genomic_DNA"/>
</dbReference>
<dbReference type="EMBL" id="CAEZZS010000034">
    <property type="protein sequence ID" value="CAB4778360.1"/>
    <property type="molecule type" value="Genomic_DNA"/>
</dbReference>
<comment type="subcellular location">
    <subcellularLocation>
        <location evidence="1">Membrane</location>
        <topology evidence="1">Multi-pass membrane protein</topology>
    </subcellularLocation>
</comment>
<evidence type="ECO:0000256" key="5">
    <source>
        <dbReference type="SAM" id="Phobius"/>
    </source>
</evidence>
<dbReference type="AlphaFoldDB" id="A0A6J6MVD5"/>
<evidence type="ECO:0000313" key="9">
    <source>
        <dbReference type="EMBL" id="CAB4855264.1"/>
    </source>
</evidence>
<reference evidence="7" key="1">
    <citation type="submission" date="2020-05" db="EMBL/GenBank/DDBJ databases">
        <authorList>
            <person name="Chiriac C."/>
            <person name="Salcher M."/>
            <person name="Ghai R."/>
            <person name="Kavagutti S V."/>
        </authorList>
    </citation>
    <scope>NUCLEOTIDE SEQUENCE</scope>
</reference>
<dbReference type="EMBL" id="CAEZXH010000010">
    <property type="protein sequence ID" value="CAB4677649.1"/>
    <property type="molecule type" value="Genomic_DNA"/>
</dbReference>
<feature type="transmembrane region" description="Helical" evidence="5">
    <location>
        <begin position="69"/>
        <end position="89"/>
    </location>
</feature>
<organism evidence="7">
    <name type="scientific">freshwater metagenome</name>
    <dbReference type="NCBI Taxonomy" id="449393"/>
    <lineage>
        <taxon>unclassified sequences</taxon>
        <taxon>metagenomes</taxon>
        <taxon>ecological metagenomes</taxon>
    </lineage>
</organism>
<dbReference type="PANTHER" id="PTHR37306">
    <property type="entry name" value="COLICIN V PRODUCTION PROTEIN"/>
    <property type="match status" value="1"/>
</dbReference>
<evidence type="ECO:0000313" key="7">
    <source>
        <dbReference type="EMBL" id="CAB4677649.1"/>
    </source>
</evidence>
<feature type="transmembrane region" description="Helical" evidence="5">
    <location>
        <begin position="109"/>
        <end position="134"/>
    </location>
</feature>
<feature type="transmembrane region" description="Helical" evidence="5">
    <location>
        <begin position="7"/>
        <end position="28"/>
    </location>
</feature>
<evidence type="ECO:0000313" key="8">
    <source>
        <dbReference type="EMBL" id="CAB4778360.1"/>
    </source>
</evidence>
<evidence type="ECO:0000256" key="3">
    <source>
        <dbReference type="ARBA" id="ARBA00022989"/>
    </source>
</evidence>
<feature type="transmembrane region" description="Helical" evidence="5">
    <location>
        <begin position="34"/>
        <end position="57"/>
    </location>
</feature>
<dbReference type="InterPro" id="IPR003825">
    <property type="entry name" value="Colicin-V_CvpA"/>
</dbReference>
<proteinExistence type="predicted"/>
<evidence type="ECO:0000256" key="4">
    <source>
        <dbReference type="ARBA" id="ARBA00023136"/>
    </source>
</evidence>
<sequence>MGSRKNYRINTMTTFDFALLAILIFSIYRGYRSGLITGVFAFVGLVGGGIVGLKYGAQFVSANDSPTSRIGLTAGIVVASAFIFQFLLGRAAKWFRKNFLWKPLKAVDSIAGALLGLSKALVLIWIIGELAMIFPQEKISRWSDQSTVIAQIENHGPKVVAKIIATSQDQLIKATN</sequence>
<keyword evidence="3 5" id="KW-1133">Transmembrane helix</keyword>
<keyword evidence="2 5" id="KW-0812">Transmembrane</keyword>
<keyword evidence="4 5" id="KW-0472">Membrane</keyword>
<name>A0A6J6MVD5_9ZZZZ</name>
<accession>A0A6J6MVD5</accession>
<gene>
    <name evidence="6" type="ORF">UFOPK1811_00112</name>
    <name evidence="7" type="ORF">UFOPK2360_00297</name>
    <name evidence="8" type="ORF">UFOPK2922_00828</name>
    <name evidence="9" type="ORF">UFOPK3306_00042</name>
</gene>
<dbReference type="GO" id="GO:0009403">
    <property type="term" value="P:toxin biosynthetic process"/>
    <property type="evidence" value="ECO:0007669"/>
    <property type="project" value="InterPro"/>
</dbReference>
<evidence type="ECO:0000313" key="6">
    <source>
        <dbReference type="EMBL" id="CAB4590142.1"/>
    </source>
</evidence>